<organism evidence="1 2">
    <name type="scientific">Candidatus Sungiibacteriota bacterium</name>
    <dbReference type="NCBI Taxonomy" id="2750080"/>
    <lineage>
        <taxon>Bacteria</taxon>
        <taxon>Candidatus Sungiibacteriota</taxon>
    </lineage>
</organism>
<evidence type="ECO:0000313" key="2">
    <source>
        <dbReference type="Proteomes" id="UP000786662"/>
    </source>
</evidence>
<proteinExistence type="predicted"/>
<name>A0A9D6DRL1_9BACT</name>
<gene>
    <name evidence="1" type="ORF">HYT38_02805</name>
</gene>
<feature type="non-terminal residue" evidence="1">
    <location>
        <position position="1"/>
    </location>
</feature>
<evidence type="ECO:0000313" key="1">
    <source>
        <dbReference type="EMBL" id="MBI2052575.1"/>
    </source>
</evidence>
<dbReference type="GO" id="GO:0009982">
    <property type="term" value="F:pseudouridine synthase activity"/>
    <property type="evidence" value="ECO:0007669"/>
    <property type="project" value="InterPro"/>
</dbReference>
<reference evidence="1" key="1">
    <citation type="submission" date="2020-07" db="EMBL/GenBank/DDBJ databases">
        <title>Huge and variable diversity of episymbiotic CPR bacteria and DPANN archaea in groundwater ecosystems.</title>
        <authorList>
            <person name="He C.Y."/>
            <person name="Keren R."/>
            <person name="Whittaker M."/>
            <person name="Farag I.F."/>
            <person name="Doudna J."/>
            <person name="Cate J.H.D."/>
            <person name="Banfield J.F."/>
        </authorList>
    </citation>
    <scope>NUCLEOTIDE SEQUENCE</scope>
    <source>
        <strain evidence="1">NC_groundwater_191_Ag_S-0.1um_45_8</strain>
    </source>
</reference>
<dbReference type="GO" id="GO:0140098">
    <property type="term" value="F:catalytic activity, acting on RNA"/>
    <property type="evidence" value="ECO:0007669"/>
    <property type="project" value="UniProtKB-ARBA"/>
</dbReference>
<dbReference type="GO" id="GO:0001522">
    <property type="term" value="P:pseudouridine synthesis"/>
    <property type="evidence" value="ECO:0007669"/>
    <property type="project" value="InterPro"/>
</dbReference>
<accession>A0A9D6DRL1</accession>
<dbReference type="EMBL" id="JACOYY010000076">
    <property type="protein sequence ID" value="MBI2052575.1"/>
    <property type="molecule type" value="Genomic_DNA"/>
</dbReference>
<protein>
    <submittedName>
        <fullName evidence="1">RluA family pseudouridine synthase</fullName>
    </submittedName>
</protein>
<dbReference type="Proteomes" id="UP000786662">
    <property type="component" value="Unassembled WGS sequence"/>
</dbReference>
<dbReference type="GO" id="GO:0006396">
    <property type="term" value="P:RNA processing"/>
    <property type="evidence" value="ECO:0007669"/>
    <property type="project" value="UniProtKB-ARBA"/>
</dbReference>
<dbReference type="GO" id="GO:0003723">
    <property type="term" value="F:RNA binding"/>
    <property type="evidence" value="ECO:0007669"/>
    <property type="project" value="InterPro"/>
</dbReference>
<dbReference type="SUPFAM" id="SSF55120">
    <property type="entry name" value="Pseudouridine synthase"/>
    <property type="match status" value="1"/>
</dbReference>
<dbReference type="Gene3D" id="3.30.2350.10">
    <property type="entry name" value="Pseudouridine synthase"/>
    <property type="match status" value="1"/>
</dbReference>
<dbReference type="InterPro" id="IPR020103">
    <property type="entry name" value="PsdUridine_synth_cat_dom_sf"/>
</dbReference>
<comment type="caution">
    <text evidence="1">The sequence shown here is derived from an EMBL/GenBank/DDBJ whole genome shotgun (WGS) entry which is preliminary data.</text>
</comment>
<dbReference type="AlphaFoldDB" id="A0A9D6DRL1"/>
<sequence>PIAGDKKYGSPSKDPKHLGRMFLHAEYISFEAPSGEKFSFNAPLPQELEECLKNIPYVVR</sequence>